<dbReference type="InterPro" id="IPR029063">
    <property type="entry name" value="SAM-dependent_MTases_sf"/>
</dbReference>
<dbReference type="GO" id="GO:0016126">
    <property type="term" value="P:sterol biosynthetic process"/>
    <property type="evidence" value="ECO:0007669"/>
    <property type="project" value="TreeGrafter"/>
</dbReference>
<dbReference type="PANTHER" id="PTHR44068:SF1">
    <property type="entry name" value="HYPOTHETICAL LOC100005854"/>
    <property type="match status" value="1"/>
</dbReference>
<gene>
    <name evidence="3" type="ORF">METZ01_LOCUS130600</name>
</gene>
<sequence length="271" mass="31302">MMITYFWKFLLNSSPKVKRAMWKWWYQTLAQYGLNLNWTFMNYGYASLNGEQVPELEEGDEESRVFIQLYHFTVYHLALQNKRVLEIGSGRGGGGSFVARYHQSEEYIGVDFSQKAVQLANKLHDHIPNLKFVCGDAENLPFDDNTFDAVINVESSHCYGDMVAFLQEVKRVLKSGGKFSWTDFRIKSNLAYLNNSFEQSGLKLVREETITENVIKALDEIHDKKMTVIDDYVPRFLKSSFMQFAGVKHSKVYDAFVNGDTVYLGKVFEKP</sequence>
<dbReference type="PANTHER" id="PTHR44068">
    <property type="entry name" value="ZGC:194242"/>
    <property type="match status" value="1"/>
</dbReference>
<feature type="domain" description="Methyltransferase type 11" evidence="2">
    <location>
        <begin position="85"/>
        <end position="179"/>
    </location>
</feature>
<dbReference type="CDD" id="cd02440">
    <property type="entry name" value="AdoMet_MTases"/>
    <property type="match status" value="1"/>
</dbReference>
<dbReference type="SUPFAM" id="SSF53335">
    <property type="entry name" value="S-adenosyl-L-methionine-dependent methyltransferases"/>
    <property type="match status" value="1"/>
</dbReference>
<dbReference type="Gene3D" id="3.40.50.150">
    <property type="entry name" value="Vaccinia Virus protein VP39"/>
    <property type="match status" value="1"/>
</dbReference>
<dbReference type="GO" id="GO:0005783">
    <property type="term" value="C:endoplasmic reticulum"/>
    <property type="evidence" value="ECO:0007669"/>
    <property type="project" value="TreeGrafter"/>
</dbReference>
<dbReference type="AlphaFoldDB" id="A0A381YL03"/>
<name>A0A381YL03_9ZZZZ</name>
<evidence type="ECO:0000313" key="3">
    <source>
        <dbReference type="EMBL" id="SVA77746.1"/>
    </source>
</evidence>
<organism evidence="3">
    <name type="scientific">marine metagenome</name>
    <dbReference type="NCBI Taxonomy" id="408172"/>
    <lineage>
        <taxon>unclassified sequences</taxon>
        <taxon>metagenomes</taxon>
        <taxon>ecological metagenomes</taxon>
    </lineage>
</organism>
<dbReference type="InterPro" id="IPR013216">
    <property type="entry name" value="Methyltransf_11"/>
</dbReference>
<keyword evidence="1" id="KW-0808">Transferase</keyword>
<proteinExistence type="predicted"/>
<evidence type="ECO:0000259" key="2">
    <source>
        <dbReference type="Pfam" id="PF08241"/>
    </source>
</evidence>
<dbReference type="EMBL" id="UINC01018496">
    <property type="protein sequence ID" value="SVA77746.1"/>
    <property type="molecule type" value="Genomic_DNA"/>
</dbReference>
<evidence type="ECO:0000256" key="1">
    <source>
        <dbReference type="ARBA" id="ARBA00022679"/>
    </source>
</evidence>
<dbReference type="GO" id="GO:0003838">
    <property type="term" value="F:sterol 24-C-methyltransferase activity"/>
    <property type="evidence" value="ECO:0007669"/>
    <property type="project" value="TreeGrafter"/>
</dbReference>
<dbReference type="InterPro" id="IPR050447">
    <property type="entry name" value="Erg6_SMT_methyltransf"/>
</dbReference>
<protein>
    <recommendedName>
        <fullName evidence="2">Methyltransferase type 11 domain-containing protein</fullName>
    </recommendedName>
</protein>
<reference evidence="3" key="1">
    <citation type="submission" date="2018-05" db="EMBL/GenBank/DDBJ databases">
        <authorList>
            <person name="Lanie J.A."/>
            <person name="Ng W.-L."/>
            <person name="Kazmierczak K.M."/>
            <person name="Andrzejewski T.M."/>
            <person name="Davidsen T.M."/>
            <person name="Wayne K.J."/>
            <person name="Tettelin H."/>
            <person name="Glass J.I."/>
            <person name="Rusch D."/>
            <person name="Podicherti R."/>
            <person name="Tsui H.-C.T."/>
            <person name="Winkler M.E."/>
        </authorList>
    </citation>
    <scope>NUCLEOTIDE SEQUENCE</scope>
</reference>
<accession>A0A381YL03</accession>
<dbReference type="Pfam" id="PF08241">
    <property type="entry name" value="Methyltransf_11"/>
    <property type="match status" value="1"/>
</dbReference>